<accession>A0ABV1G3W7</accession>
<evidence type="ECO:0000313" key="2">
    <source>
        <dbReference type="EMBL" id="MEQ2510091.1"/>
    </source>
</evidence>
<reference evidence="2 3" key="1">
    <citation type="submission" date="2024-03" db="EMBL/GenBank/DDBJ databases">
        <title>Human intestinal bacterial collection.</title>
        <authorList>
            <person name="Pauvert C."/>
            <person name="Hitch T.C.A."/>
            <person name="Clavel T."/>
        </authorList>
    </citation>
    <scope>NUCLEOTIDE SEQUENCE [LARGE SCALE GENOMIC DNA]</scope>
    <source>
        <strain evidence="2 3">CLA-AA-H192</strain>
    </source>
</reference>
<feature type="transmembrane region" description="Helical" evidence="1">
    <location>
        <begin position="330"/>
        <end position="352"/>
    </location>
</feature>
<keyword evidence="1" id="KW-0812">Transmembrane</keyword>
<organism evidence="2 3">
    <name type="scientific">Faecousia intestinalis</name>
    <dbReference type="NCBI Taxonomy" id="3133167"/>
    <lineage>
        <taxon>Bacteria</taxon>
        <taxon>Bacillati</taxon>
        <taxon>Bacillota</taxon>
        <taxon>Clostridia</taxon>
        <taxon>Eubacteriales</taxon>
        <taxon>Oscillospiraceae</taxon>
        <taxon>Faecousia</taxon>
    </lineage>
</organism>
<evidence type="ECO:0008006" key="4">
    <source>
        <dbReference type="Google" id="ProtNLM"/>
    </source>
</evidence>
<feature type="transmembrane region" description="Helical" evidence="1">
    <location>
        <begin position="288"/>
        <end position="310"/>
    </location>
</feature>
<feature type="transmembrane region" description="Helical" evidence="1">
    <location>
        <begin position="153"/>
        <end position="169"/>
    </location>
</feature>
<gene>
    <name evidence="2" type="ORF">WMO66_02305</name>
</gene>
<feature type="transmembrane region" description="Helical" evidence="1">
    <location>
        <begin position="91"/>
        <end position="109"/>
    </location>
</feature>
<sequence length="353" mass="37689">MLREIVRFAVPSCTLAAAIWMLARYFAVLRPRAGTTEWIGRLTPPPWQPVAGCPLHGMDAPAALLLCLAVTGLRLLEHWLRFHALPVSPEALLPVLFAGLAAACAHLLLRRLVGGMLPALSGALLFGLLQDGSLAVTAALLGYVLWRTAKRCGGGWIVLSVICFAAGLLKERALLLLLPLYLIGYVCTRLSRRTGLGRSLALTLPLSLLGALGVAVLGWWMAGRGTPLEALRSFRFYEALWPALCGALRAAVTLPGRFSPTELALGALAVLTLPELLHGLCRGRDLRCAMILLLLVSAAALWALSGLFLLPLPLAMALAWVWQRLCDRGAAVSAAVPAAMLALCAVSSILFMF</sequence>
<keyword evidence="3" id="KW-1185">Reference proteome</keyword>
<feature type="transmembrane region" description="Helical" evidence="1">
    <location>
        <begin position="175"/>
        <end position="191"/>
    </location>
</feature>
<dbReference type="RefSeq" id="WP_349134794.1">
    <property type="nucleotide sequence ID" value="NZ_JBBMFF010000119.1"/>
</dbReference>
<name>A0ABV1G3W7_9FIRM</name>
<keyword evidence="1" id="KW-0472">Membrane</keyword>
<evidence type="ECO:0000256" key="1">
    <source>
        <dbReference type="SAM" id="Phobius"/>
    </source>
</evidence>
<keyword evidence="1" id="KW-1133">Transmembrane helix</keyword>
<feature type="transmembrane region" description="Helical" evidence="1">
    <location>
        <begin position="200"/>
        <end position="222"/>
    </location>
</feature>
<comment type="caution">
    <text evidence="2">The sequence shown here is derived from an EMBL/GenBank/DDBJ whole genome shotgun (WGS) entry which is preliminary data.</text>
</comment>
<evidence type="ECO:0000313" key="3">
    <source>
        <dbReference type="Proteomes" id="UP001491552"/>
    </source>
</evidence>
<feature type="transmembrane region" description="Helical" evidence="1">
    <location>
        <begin position="121"/>
        <end position="146"/>
    </location>
</feature>
<protein>
    <recommendedName>
        <fullName evidence="4">Glycosyltransferase RgtA/B/C/D-like domain-containing protein</fullName>
    </recommendedName>
</protein>
<feature type="transmembrane region" description="Helical" evidence="1">
    <location>
        <begin position="263"/>
        <end position="281"/>
    </location>
</feature>
<dbReference type="EMBL" id="JBBMFF010000119">
    <property type="protein sequence ID" value="MEQ2510091.1"/>
    <property type="molecule type" value="Genomic_DNA"/>
</dbReference>
<proteinExistence type="predicted"/>
<feature type="transmembrane region" description="Helical" evidence="1">
    <location>
        <begin position="5"/>
        <end position="27"/>
    </location>
</feature>
<dbReference type="Proteomes" id="UP001491552">
    <property type="component" value="Unassembled WGS sequence"/>
</dbReference>